<feature type="transmembrane region" description="Helical" evidence="1">
    <location>
        <begin position="65"/>
        <end position="82"/>
    </location>
</feature>
<feature type="transmembrane region" description="Helical" evidence="1">
    <location>
        <begin position="7"/>
        <end position="25"/>
    </location>
</feature>
<reference evidence="3" key="1">
    <citation type="journal article" date="2019" name="Int. J. Syst. Evol. Microbiol.">
        <title>The Global Catalogue of Microorganisms (GCM) 10K type strain sequencing project: providing services to taxonomists for standard genome sequencing and annotation.</title>
        <authorList>
            <consortium name="The Broad Institute Genomics Platform"/>
            <consortium name="The Broad Institute Genome Sequencing Center for Infectious Disease"/>
            <person name="Wu L."/>
            <person name="Ma J."/>
        </authorList>
    </citation>
    <scope>NUCLEOTIDE SEQUENCE [LARGE SCALE GENOMIC DNA]</scope>
    <source>
        <strain evidence="3">CCUG 60529</strain>
    </source>
</reference>
<gene>
    <name evidence="2" type="ORF">ACFQ0I_16990</name>
</gene>
<dbReference type="RefSeq" id="WP_379944184.1">
    <property type="nucleotide sequence ID" value="NZ_JBHTIB010000039.1"/>
</dbReference>
<evidence type="ECO:0000313" key="3">
    <source>
        <dbReference type="Proteomes" id="UP001597011"/>
    </source>
</evidence>
<accession>A0ABW3BWW3</accession>
<comment type="caution">
    <text evidence="2">The sequence shown here is derived from an EMBL/GenBank/DDBJ whole genome shotgun (WGS) entry which is preliminary data.</text>
</comment>
<evidence type="ECO:0000313" key="2">
    <source>
        <dbReference type="EMBL" id="MFD0837476.1"/>
    </source>
</evidence>
<proteinExistence type="predicted"/>
<organism evidence="2 3">
    <name type="scientific">Mariniflexile aquimaris</name>
    <dbReference type="NCBI Taxonomy" id="881009"/>
    <lineage>
        <taxon>Bacteria</taxon>
        <taxon>Pseudomonadati</taxon>
        <taxon>Bacteroidota</taxon>
        <taxon>Flavobacteriia</taxon>
        <taxon>Flavobacteriales</taxon>
        <taxon>Flavobacteriaceae</taxon>
        <taxon>Mariniflexile</taxon>
    </lineage>
</organism>
<keyword evidence="1" id="KW-1133">Transmembrane helix</keyword>
<sequence>MKHKKLILLYIGITLALLAIIARILTFGFLYPLGLASIVVFGPVHTIFLYLFYKYFNQLNKFGKRIGLVGIFIFPLIFLFQFDIEEFVGSSYVYEIYTGEFKTNFEYYAYYISIIAAVIYSANFIVWVIKIKKQISLNRQNKG</sequence>
<evidence type="ECO:0000256" key="1">
    <source>
        <dbReference type="SAM" id="Phobius"/>
    </source>
</evidence>
<feature type="transmembrane region" description="Helical" evidence="1">
    <location>
        <begin position="108"/>
        <end position="129"/>
    </location>
</feature>
<dbReference type="Proteomes" id="UP001597011">
    <property type="component" value="Unassembled WGS sequence"/>
</dbReference>
<feature type="transmembrane region" description="Helical" evidence="1">
    <location>
        <begin position="31"/>
        <end position="53"/>
    </location>
</feature>
<keyword evidence="1" id="KW-0472">Membrane</keyword>
<keyword evidence="1" id="KW-0812">Transmembrane</keyword>
<protein>
    <submittedName>
        <fullName evidence="2">Uncharacterized protein</fullName>
    </submittedName>
</protein>
<name>A0ABW3BWW3_9FLAO</name>
<dbReference type="EMBL" id="JBHTIB010000039">
    <property type="protein sequence ID" value="MFD0837476.1"/>
    <property type="molecule type" value="Genomic_DNA"/>
</dbReference>
<keyword evidence="3" id="KW-1185">Reference proteome</keyword>